<organism evidence="2 3">
    <name type="scientific">Grimontia marina</name>
    <dbReference type="NCBI Taxonomy" id="646534"/>
    <lineage>
        <taxon>Bacteria</taxon>
        <taxon>Pseudomonadati</taxon>
        <taxon>Pseudomonadota</taxon>
        <taxon>Gammaproteobacteria</taxon>
        <taxon>Vibrionales</taxon>
        <taxon>Vibrionaceae</taxon>
        <taxon>Grimontia</taxon>
    </lineage>
</organism>
<dbReference type="EMBL" id="FIZY01000004">
    <property type="protein sequence ID" value="CZF78769.1"/>
    <property type="molecule type" value="Genomic_DNA"/>
</dbReference>
<dbReference type="InterPro" id="IPR026268">
    <property type="entry name" value="RseC"/>
</dbReference>
<dbReference type="PANTHER" id="PTHR35867:SF1">
    <property type="entry name" value="PROTEIN RSEC"/>
    <property type="match status" value="1"/>
</dbReference>
<dbReference type="Proteomes" id="UP000073601">
    <property type="component" value="Unassembled WGS sequence"/>
</dbReference>
<feature type="transmembrane region" description="Helical" evidence="1">
    <location>
        <begin position="105"/>
        <end position="125"/>
    </location>
</feature>
<proteinExistence type="predicted"/>
<dbReference type="Pfam" id="PF04246">
    <property type="entry name" value="RseC_MucC"/>
    <property type="match status" value="1"/>
</dbReference>
<feature type="transmembrane region" description="Helical" evidence="1">
    <location>
        <begin position="79"/>
        <end position="99"/>
    </location>
</feature>
<sequence>MITALAEVTGSGEGYLTVRCQQKTSCGSCASKSNCGTGIVSNALPGKVLDIRVPSEKLVNVGTLVEIGLEEQTVLRSALVVYILPLLFAITGAVFGQFLADLIAAGEGVIILSSVLAGGLGFLVARHFSRKLQQDTGATPKLLRILGNTVDSAAVINAATEDSD</sequence>
<protein>
    <submittedName>
        <fullName evidence="2">SoxR reducing system protein RseC</fullName>
    </submittedName>
</protein>
<evidence type="ECO:0000256" key="1">
    <source>
        <dbReference type="SAM" id="Phobius"/>
    </source>
</evidence>
<dbReference type="PANTHER" id="PTHR35867">
    <property type="entry name" value="PROTEIN RSEC"/>
    <property type="match status" value="1"/>
</dbReference>
<gene>
    <name evidence="2" type="ORF">GMA8713_00707</name>
</gene>
<accession>A0A128EW27</accession>
<keyword evidence="3" id="KW-1185">Reference proteome</keyword>
<dbReference type="AlphaFoldDB" id="A0A128EW27"/>
<dbReference type="OrthoDB" id="9795854at2"/>
<evidence type="ECO:0000313" key="3">
    <source>
        <dbReference type="Proteomes" id="UP000073601"/>
    </source>
</evidence>
<dbReference type="PIRSF" id="PIRSF004923">
    <property type="entry name" value="RseC"/>
    <property type="match status" value="1"/>
</dbReference>
<dbReference type="InterPro" id="IPR007359">
    <property type="entry name" value="SigmaE_reg_RseC_MucC"/>
</dbReference>
<dbReference type="RefSeq" id="WP_062705766.1">
    <property type="nucleotide sequence ID" value="NZ_CAWRCI010000004.1"/>
</dbReference>
<reference evidence="3" key="1">
    <citation type="submission" date="2016-02" db="EMBL/GenBank/DDBJ databases">
        <authorList>
            <person name="Rodrigo-Torres Lidia"/>
            <person name="Arahal R.David."/>
        </authorList>
    </citation>
    <scope>NUCLEOTIDE SEQUENCE [LARGE SCALE GENOMIC DNA]</scope>
    <source>
        <strain evidence="3">CECT 8713</strain>
    </source>
</reference>
<keyword evidence="1" id="KW-1133">Transmembrane helix</keyword>
<evidence type="ECO:0000313" key="2">
    <source>
        <dbReference type="EMBL" id="CZF78769.1"/>
    </source>
</evidence>
<keyword evidence="1" id="KW-0812">Transmembrane</keyword>
<keyword evidence="1" id="KW-0472">Membrane</keyword>
<name>A0A128EW27_9GAMM</name>